<evidence type="ECO:0000256" key="5">
    <source>
        <dbReference type="ARBA" id="ARBA00023030"/>
    </source>
</evidence>
<dbReference type="PANTHER" id="PTHR12173:SF3">
    <property type="entry name" value="NEURTURIN"/>
    <property type="match status" value="1"/>
</dbReference>
<dbReference type="Proteomes" id="UP000752171">
    <property type="component" value="Unassembled WGS sequence"/>
</dbReference>
<protein>
    <submittedName>
        <fullName evidence="10">Neurturin-like</fullName>
    </submittedName>
</protein>
<feature type="domain" description="TGF-beta family profile" evidence="9">
    <location>
        <begin position="201"/>
        <end position="320"/>
    </location>
</feature>
<keyword evidence="6" id="KW-1015">Disulfide bond</keyword>
<dbReference type="SUPFAM" id="SSF57501">
    <property type="entry name" value="Cystine-knot cytokines"/>
    <property type="match status" value="1"/>
</dbReference>
<proteinExistence type="inferred from homology"/>
<sequence>MHTLSLSLNSRHTQIFTDAQTLPCKRIHHARGDAIRTWTDSDRRLKLLRQRTIVIYQEVIPTQRHPDKSDLAGRSSFNAPHYSKMKLWKGAILALILISTALSLLLTKTMLPAGATDPRASASSTRLSSATPPLGPPPSPSFSPEATGLRRVARSADSVGSLLSQFSYLFQSFTEGELQRVIRMLVNRQSKRSSKVVASSRGRRTKRARMGPNQCKLHKKQLRVSDLGLGYDSNETVVFQYCSGKCTSRRGTYDIVMDHLRLNKSSGQKRKASNVEGARDREPYSPCCRPTKYEGNLVFFGNNGKFGIVPNVSARECGCV</sequence>
<dbReference type="GO" id="GO:0048731">
    <property type="term" value="P:system development"/>
    <property type="evidence" value="ECO:0007669"/>
    <property type="project" value="UniProtKB-ARBA"/>
</dbReference>
<feature type="region of interest" description="Disordered" evidence="8">
    <location>
        <begin position="115"/>
        <end position="148"/>
    </location>
</feature>
<dbReference type="CDD" id="cd19383">
    <property type="entry name" value="TGF_beta_Neurturin"/>
    <property type="match status" value="1"/>
</dbReference>
<organism evidence="10 11">
    <name type="scientific">Astyanax mexicanus</name>
    <name type="common">Blind cave fish</name>
    <name type="synonym">Astyanax fasciatus mexicanus</name>
    <dbReference type="NCBI Taxonomy" id="7994"/>
    <lineage>
        <taxon>Eukaryota</taxon>
        <taxon>Metazoa</taxon>
        <taxon>Chordata</taxon>
        <taxon>Craniata</taxon>
        <taxon>Vertebrata</taxon>
        <taxon>Euteleostomi</taxon>
        <taxon>Actinopterygii</taxon>
        <taxon>Neopterygii</taxon>
        <taxon>Teleostei</taxon>
        <taxon>Ostariophysi</taxon>
        <taxon>Characiformes</taxon>
        <taxon>Characoidei</taxon>
        <taxon>Acestrorhamphidae</taxon>
        <taxon>Acestrorhamphinae</taxon>
        <taxon>Astyanax</taxon>
    </lineage>
</organism>
<evidence type="ECO:0000256" key="1">
    <source>
        <dbReference type="ARBA" id="ARBA00004613"/>
    </source>
</evidence>
<dbReference type="GO" id="GO:0030971">
    <property type="term" value="F:receptor tyrosine kinase binding"/>
    <property type="evidence" value="ECO:0007669"/>
    <property type="project" value="InterPro"/>
</dbReference>
<comment type="caution">
    <text evidence="10">The sequence shown here is derived from an EMBL/GenBank/DDBJ whole genome shotgun (WGS) entry which is preliminary data.</text>
</comment>
<dbReference type="OrthoDB" id="9936891at2759"/>
<evidence type="ECO:0000256" key="7">
    <source>
        <dbReference type="RuleBase" id="RU000354"/>
    </source>
</evidence>
<name>A0A8T2M670_ASTMX</name>
<dbReference type="PROSITE" id="PS51362">
    <property type="entry name" value="TGF_BETA_2"/>
    <property type="match status" value="1"/>
</dbReference>
<comment type="similarity">
    <text evidence="2">Belongs to the TGF-beta family. GDNF subfamily.</text>
</comment>
<evidence type="ECO:0000259" key="9">
    <source>
        <dbReference type="PROSITE" id="PS51362"/>
    </source>
</evidence>
<dbReference type="GO" id="GO:0008083">
    <property type="term" value="F:growth factor activity"/>
    <property type="evidence" value="ECO:0007669"/>
    <property type="project" value="UniProtKB-KW"/>
</dbReference>
<keyword evidence="3" id="KW-0964">Secreted</keyword>
<dbReference type="EMBL" id="JAICCE010000004">
    <property type="protein sequence ID" value="KAG9278607.1"/>
    <property type="molecule type" value="Genomic_DNA"/>
</dbReference>
<comment type="subcellular location">
    <subcellularLocation>
        <location evidence="1">Secreted</location>
    </subcellularLocation>
</comment>
<dbReference type="InterPro" id="IPR001839">
    <property type="entry name" value="TGF-b_C"/>
</dbReference>
<dbReference type="InterPro" id="IPR029034">
    <property type="entry name" value="Cystine-knot_cytokine"/>
</dbReference>
<evidence type="ECO:0000313" key="10">
    <source>
        <dbReference type="EMBL" id="KAG9278607.1"/>
    </source>
</evidence>
<gene>
    <name evidence="10" type="primary">NRTN</name>
    <name evidence="10" type="ORF">AMEX_G6499</name>
</gene>
<feature type="region of interest" description="Disordered" evidence="8">
    <location>
        <begin position="193"/>
        <end position="212"/>
    </location>
</feature>
<evidence type="ECO:0000256" key="8">
    <source>
        <dbReference type="SAM" id="MobiDB-lite"/>
    </source>
</evidence>
<reference evidence="10 11" key="1">
    <citation type="submission" date="2021-07" db="EMBL/GenBank/DDBJ databases">
        <authorList>
            <person name="Imarazene B."/>
            <person name="Zahm M."/>
            <person name="Klopp C."/>
            <person name="Cabau C."/>
            <person name="Beille S."/>
            <person name="Jouanno E."/>
            <person name="Castinel A."/>
            <person name="Lluch J."/>
            <person name="Gil L."/>
            <person name="Kuchtly C."/>
            <person name="Lopez Roques C."/>
            <person name="Donnadieu C."/>
            <person name="Parrinello H."/>
            <person name="Journot L."/>
            <person name="Du K."/>
            <person name="Schartl M."/>
            <person name="Retaux S."/>
            <person name="Guiguen Y."/>
        </authorList>
    </citation>
    <scope>NUCLEOTIDE SEQUENCE [LARGE SCALE GENOMIC DNA]</scope>
    <source>
        <strain evidence="10">Pach_M1</strain>
        <tissue evidence="10">Testis</tissue>
    </source>
</reference>
<feature type="compositionally biased region" description="Low complexity" evidence="8">
    <location>
        <begin position="118"/>
        <end position="132"/>
    </location>
</feature>
<keyword evidence="5 7" id="KW-0339">Growth factor</keyword>
<evidence type="ECO:0000256" key="3">
    <source>
        <dbReference type="ARBA" id="ARBA00022525"/>
    </source>
</evidence>
<accession>A0A8T2M670</accession>
<evidence type="ECO:0000313" key="11">
    <source>
        <dbReference type="Proteomes" id="UP000752171"/>
    </source>
</evidence>
<evidence type="ECO:0000256" key="6">
    <source>
        <dbReference type="ARBA" id="ARBA00023157"/>
    </source>
</evidence>
<evidence type="ECO:0000256" key="4">
    <source>
        <dbReference type="ARBA" id="ARBA00022729"/>
    </source>
</evidence>
<keyword evidence="4" id="KW-0732">Signal</keyword>
<dbReference type="Pfam" id="PF00019">
    <property type="entry name" value="TGF_beta"/>
    <property type="match status" value="1"/>
</dbReference>
<dbReference type="PANTHER" id="PTHR12173">
    <property type="entry name" value="GDNF SUBFAMILY OF TGF-BETA FAMILY"/>
    <property type="match status" value="1"/>
</dbReference>
<dbReference type="GO" id="GO:0005576">
    <property type="term" value="C:extracellular region"/>
    <property type="evidence" value="ECO:0007669"/>
    <property type="project" value="UniProtKB-SubCell"/>
</dbReference>
<dbReference type="AlphaFoldDB" id="A0A8T2M670"/>
<dbReference type="GO" id="GO:0030116">
    <property type="term" value="F:glial cell-derived neurotrophic factor receptor binding"/>
    <property type="evidence" value="ECO:0007669"/>
    <property type="project" value="InterPro"/>
</dbReference>
<evidence type="ECO:0000256" key="2">
    <source>
        <dbReference type="ARBA" id="ARBA00009832"/>
    </source>
</evidence>
<dbReference type="InterPro" id="IPR043401">
    <property type="entry name" value="GDNF_fam"/>
</dbReference>
<dbReference type="Gene3D" id="2.10.90.10">
    <property type="entry name" value="Cystine-knot cytokines"/>
    <property type="match status" value="1"/>
</dbReference>